<sequence>MIKLVIMDKCFLFSRKLIKVVIFSSAIYLFDNNVFVPIVPKQCCIYLNILQSSISISSPSNPLLRRKSTNKSRLKILD</sequence>
<evidence type="ECO:0000313" key="1">
    <source>
        <dbReference type="EMBL" id="RNA33522.1"/>
    </source>
</evidence>
<name>A0A3M7SCL2_BRAPC</name>
<protein>
    <submittedName>
        <fullName evidence="1">Uncharacterized protein</fullName>
    </submittedName>
</protein>
<comment type="caution">
    <text evidence="1">The sequence shown here is derived from an EMBL/GenBank/DDBJ whole genome shotgun (WGS) entry which is preliminary data.</text>
</comment>
<dbReference type="EMBL" id="REGN01001625">
    <property type="protein sequence ID" value="RNA33522.1"/>
    <property type="molecule type" value="Genomic_DNA"/>
</dbReference>
<dbReference type="AlphaFoldDB" id="A0A3M7SCL2"/>
<organism evidence="1 2">
    <name type="scientific">Brachionus plicatilis</name>
    <name type="common">Marine rotifer</name>
    <name type="synonym">Brachionus muelleri</name>
    <dbReference type="NCBI Taxonomy" id="10195"/>
    <lineage>
        <taxon>Eukaryota</taxon>
        <taxon>Metazoa</taxon>
        <taxon>Spiralia</taxon>
        <taxon>Gnathifera</taxon>
        <taxon>Rotifera</taxon>
        <taxon>Eurotatoria</taxon>
        <taxon>Monogononta</taxon>
        <taxon>Pseudotrocha</taxon>
        <taxon>Ploima</taxon>
        <taxon>Brachionidae</taxon>
        <taxon>Brachionus</taxon>
    </lineage>
</organism>
<accession>A0A3M7SCL2</accession>
<keyword evidence="2" id="KW-1185">Reference proteome</keyword>
<gene>
    <name evidence="1" type="ORF">BpHYR1_008348</name>
</gene>
<dbReference type="Proteomes" id="UP000276133">
    <property type="component" value="Unassembled WGS sequence"/>
</dbReference>
<proteinExistence type="predicted"/>
<reference evidence="1 2" key="1">
    <citation type="journal article" date="2018" name="Sci. Rep.">
        <title>Genomic signatures of local adaptation to the degree of environmental predictability in rotifers.</title>
        <authorList>
            <person name="Franch-Gras L."/>
            <person name="Hahn C."/>
            <person name="Garcia-Roger E.M."/>
            <person name="Carmona M.J."/>
            <person name="Serra M."/>
            <person name="Gomez A."/>
        </authorList>
    </citation>
    <scope>NUCLEOTIDE SEQUENCE [LARGE SCALE GENOMIC DNA]</scope>
    <source>
        <strain evidence="1">HYR1</strain>
    </source>
</reference>
<evidence type="ECO:0000313" key="2">
    <source>
        <dbReference type="Proteomes" id="UP000276133"/>
    </source>
</evidence>